<evidence type="ECO:0000259" key="3">
    <source>
        <dbReference type="PROSITE" id="PS51880"/>
    </source>
</evidence>
<dbReference type="PANTHER" id="PTHR23305:SF18">
    <property type="entry name" value="OBG-TYPE G DOMAIN-CONTAINING PROTEIN"/>
    <property type="match status" value="1"/>
</dbReference>
<dbReference type="Pfam" id="PF06071">
    <property type="entry name" value="YchF-GTPase_C"/>
    <property type="match status" value="1"/>
</dbReference>
<name>A0A1Q6IAZ5_BACUN</name>
<dbReference type="InterPro" id="IPR012676">
    <property type="entry name" value="TGS-like"/>
</dbReference>
<keyword evidence="1" id="KW-0547">Nucleotide-binding</keyword>
<comment type="caution">
    <text evidence="4">The sequence shown here is derived from an EMBL/GenBank/DDBJ whole genome shotgun (WGS) entry which is preliminary data.</text>
</comment>
<dbReference type="GO" id="GO:0005524">
    <property type="term" value="F:ATP binding"/>
    <property type="evidence" value="ECO:0007669"/>
    <property type="project" value="UniProtKB-KW"/>
</dbReference>
<dbReference type="GO" id="GO:0016887">
    <property type="term" value="F:ATP hydrolysis activity"/>
    <property type="evidence" value="ECO:0007669"/>
    <property type="project" value="TreeGrafter"/>
</dbReference>
<dbReference type="PANTHER" id="PTHR23305">
    <property type="entry name" value="OBG GTPASE FAMILY"/>
    <property type="match status" value="1"/>
</dbReference>
<gene>
    <name evidence="4" type="ORF">BHV79_05115</name>
</gene>
<dbReference type="Gene3D" id="3.10.20.30">
    <property type="match status" value="1"/>
</dbReference>
<dbReference type="AlphaFoldDB" id="A0A1Q6IAZ5"/>
<keyword evidence="2" id="KW-0067">ATP-binding</keyword>
<dbReference type="SUPFAM" id="SSF81271">
    <property type="entry name" value="TGS-like"/>
    <property type="match status" value="1"/>
</dbReference>
<protein>
    <recommendedName>
        <fullName evidence="3">TGS domain-containing protein</fullName>
    </recommendedName>
</protein>
<dbReference type="CDD" id="cd04867">
    <property type="entry name" value="TGS_YchF_OLA1"/>
    <property type="match status" value="1"/>
</dbReference>
<dbReference type="InterPro" id="IPR012675">
    <property type="entry name" value="Beta-grasp_dom_sf"/>
</dbReference>
<feature type="domain" description="TGS" evidence="3">
    <location>
        <begin position="10"/>
        <end position="93"/>
    </location>
</feature>
<dbReference type="InterPro" id="IPR027417">
    <property type="entry name" value="P-loop_NTPase"/>
</dbReference>
<dbReference type="InterPro" id="IPR004095">
    <property type="entry name" value="TGS"/>
</dbReference>
<sequence>MIKAIYSLLNLETFITAGEMEVKAWTYRKGWKAPQCAGVIHTDFEKGFIRAEVIKYEDYIKYGSEAAVREAGKLGVEGKEYVVQDGDIMHFRFNV</sequence>
<dbReference type="GO" id="GO:0005737">
    <property type="term" value="C:cytoplasm"/>
    <property type="evidence" value="ECO:0007669"/>
    <property type="project" value="TreeGrafter"/>
</dbReference>
<reference evidence="4 5" key="1">
    <citation type="journal article" date="2016" name="Nat. Biotechnol.">
        <title>Measurement of bacterial replication rates in microbial communities.</title>
        <authorList>
            <person name="Brown C.T."/>
            <person name="Olm M.R."/>
            <person name="Thomas B.C."/>
            <person name="Banfield J.F."/>
        </authorList>
    </citation>
    <scope>NUCLEOTIDE SEQUENCE [LARGE SCALE GENOMIC DNA]</scope>
    <source>
        <strain evidence="4">45_41</strain>
    </source>
</reference>
<dbReference type="Proteomes" id="UP000186549">
    <property type="component" value="Unassembled WGS sequence"/>
</dbReference>
<dbReference type="InterPro" id="IPR013029">
    <property type="entry name" value="YchF_C"/>
</dbReference>
<accession>A0A1Q6IAZ5</accession>
<evidence type="ECO:0000313" key="5">
    <source>
        <dbReference type="Proteomes" id="UP000186549"/>
    </source>
</evidence>
<evidence type="ECO:0000256" key="1">
    <source>
        <dbReference type="ARBA" id="ARBA00022741"/>
    </source>
</evidence>
<evidence type="ECO:0000256" key="2">
    <source>
        <dbReference type="ARBA" id="ARBA00022840"/>
    </source>
</evidence>
<dbReference type="EMBL" id="MNQU01000135">
    <property type="protein sequence ID" value="OKZ37015.1"/>
    <property type="molecule type" value="Genomic_DNA"/>
</dbReference>
<dbReference type="FunFam" id="3.10.20.30:FF:000001">
    <property type="entry name" value="Ribosome-binding ATPase YchF"/>
    <property type="match status" value="1"/>
</dbReference>
<dbReference type="PROSITE" id="PS51880">
    <property type="entry name" value="TGS"/>
    <property type="match status" value="1"/>
</dbReference>
<proteinExistence type="predicted"/>
<evidence type="ECO:0000313" key="4">
    <source>
        <dbReference type="EMBL" id="OKZ37015.1"/>
    </source>
</evidence>
<organism evidence="4 5">
    <name type="scientific">Bacteroides uniformis</name>
    <dbReference type="NCBI Taxonomy" id="820"/>
    <lineage>
        <taxon>Bacteria</taxon>
        <taxon>Pseudomonadati</taxon>
        <taxon>Bacteroidota</taxon>
        <taxon>Bacteroidia</taxon>
        <taxon>Bacteroidales</taxon>
        <taxon>Bacteroidaceae</taxon>
        <taxon>Bacteroides</taxon>
    </lineage>
</organism>
<dbReference type="Gene3D" id="3.40.50.300">
    <property type="entry name" value="P-loop containing nucleotide triphosphate hydrolases"/>
    <property type="match status" value="1"/>
</dbReference>